<protein>
    <submittedName>
        <fullName evidence="2">Uncharacterized protein</fullName>
    </submittedName>
</protein>
<keyword evidence="3" id="KW-1185">Reference proteome</keyword>
<accession>A0A0M9AT16</accession>
<dbReference type="EMBL" id="LIST01000001">
    <property type="protein sequence ID" value="KOX98239.1"/>
    <property type="molecule type" value="Genomic_DNA"/>
</dbReference>
<dbReference type="Proteomes" id="UP000037747">
    <property type="component" value="Unassembled WGS sequence"/>
</dbReference>
<dbReference type="RefSeq" id="WP_053770923.1">
    <property type="nucleotide sequence ID" value="NZ_LIST01000001.1"/>
</dbReference>
<evidence type="ECO:0000313" key="3">
    <source>
        <dbReference type="Proteomes" id="UP000037747"/>
    </source>
</evidence>
<evidence type="ECO:0000313" key="2">
    <source>
        <dbReference type="EMBL" id="KOX98239.1"/>
    </source>
</evidence>
<gene>
    <name evidence="2" type="ORF">AMR74_04935</name>
</gene>
<feature type="transmembrane region" description="Helical" evidence="1">
    <location>
        <begin position="32"/>
        <end position="53"/>
    </location>
</feature>
<keyword evidence="1" id="KW-1133">Transmembrane helix</keyword>
<proteinExistence type="predicted"/>
<dbReference type="InterPro" id="IPR058293">
    <property type="entry name" value="DUF7987"/>
</dbReference>
<dbReference type="PATRIC" id="fig|1705389.3.peg.1310"/>
<dbReference type="Pfam" id="PF25949">
    <property type="entry name" value="DUF7987"/>
    <property type="match status" value="1"/>
</dbReference>
<evidence type="ECO:0000256" key="1">
    <source>
        <dbReference type="SAM" id="Phobius"/>
    </source>
</evidence>
<dbReference type="AlphaFoldDB" id="A0A0M9AT16"/>
<name>A0A0M9AT16_9EURY</name>
<sequence>MVSRENAVILLFMAVGLALAYGGRVATSLSDTVLIGVLLFVGVVAPQLVNGYLDAEDAA</sequence>
<dbReference type="STRING" id="1765655.AMR74_04935"/>
<dbReference type="OrthoDB" id="328361at2157"/>
<comment type="caution">
    <text evidence="2">The sequence shown here is derived from an EMBL/GenBank/DDBJ whole genome shotgun (WGS) entry which is preliminary data.</text>
</comment>
<keyword evidence="1" id="KW-0472">Membrane</keyword>
<keyword evidence="1" id="KW-0812">Transmembrane</keyword>
<reference evidence="2 3" key="1">
    <citation type="submission" date="2015-08" db="EMBL/GenBank/DDBJ databases">
        <title>Genomes of Isolates from Cabo Rojo, PR.</title>
        <authorList>
            <person name="Sanchez-Nieves R.L."/>
            <person name="Montalvo-Rodriguez R."/>
        </authorList>
    </citation>
    <scope>NUCLEOTIDE SEQUENCE [LARGE SCALE GENOMIC DNA]</scope>
    <source>
        <strain evidence="2 3">5</strain>
    </source>
</reference>
<organism evidence="2 3">
    <name type="scientific">Halorubrum tropicale</name>
    <dbReference type="NCBI Taxonomy" id="1765655"/>
    <lineage>
        <taxon>Archaea</taxon>
        <taxon>Methanobacteriati</taxon>
        <taxon>Methanobacteriota</taxon>
        <taxon>Stenosarchaea group</taxon>
        <taxon>Halobacteria</taxon>
        <taxon>Halobacteriales</taxon>
        <taxon>Haloferacaceae</taxon>
        <taxon>Halorubrum</taxon>
    </lineage>
</organism>